<dbReference type="EMBL" id="UINC01163327">
    <property type="protein sequence ID" value="SVD63583.1"/>
    <property type="molecule type" value="Genomic_DNA"/>
</dbReference>
<organism evidence="1">
    <name type="scientific">marine metagenome</name>
    <dbReference type="NCBI Taxonomy" id="408172"/>
    <lineage>
        <taxon>unclassified sequences</taxon>
        <taxon>metagenomes</taxon>
        <taxon>ecological metagenomes</taxon>
    </lineage>
</organism>
<feature type="non-terminal residue" evidence="1">
    <location>
        <position position="1"/>
    </location>
</feature>
<gene>
    <name evidence="1" type="ORF">METZ01_LOCUS416437</name>
</gene>
<proteinExistence type="predicted"/>
<evidence type="ECO:0000313" key="1">
    <source>
        <dbReference type="EMBL" id="SVD63583.1"/>
    </source>
</evidence>
<reference evidence="1" key="1">
    <citation type="submission" date="2018-05" db="EMBL/GenBank/DDBJ databases">
        <authorList>
            <person name="Lanie J.A."/>
            <person name="Ng W.-L."/>
            <person name="Kazmierczak K.M."/>
            <person name="Andrzejewski T.M."/>
            <person name="Davidsen T.M."/>
            <person name="Wayne K.J."/>
            <person name="Tettelin H."/>
            <person name="Glass J.I."/>
            <person name="Rusch D."/>
            <person name="Podicherti R."/>
            <person name="Tsui H.-C.T."/>
            <person name="Winkler M.E."/>
        </authorList>
    </citation>
    <scope>NUCLEOTIDE SEQUENCE</scope>
</reference>
<name>A0A382WXZ0_9ZZZZ</name>
<accession>A0A382WXZ0</accession>
<protein>
    <submittedName>
        <fullName evidence="1">Uncharacterized protein</fullName>
    </submittedName>
</protein>
<sequence>VASNIPKDITRDDVLSGIRDFQKGVSHDFKDSTDYDLLFDKG</sequence>
<dbReference type="AlphaFoldDB" id="A0A382WXZ0"/>